<sequence length="512" mass="56421">MSTAASTVLAFIVAAAAAPQCLAQVGAAVPVPADAVAPESLVDAARAAARADRNREAADLFARAIAQAPDRRRELLQEYADQLNYSGRSAQAAPLYREALQSPRSRDERLRLLKGLGLALLWTDQPSRARPVFEALVREQPEDRDAARNLGRALSWSGRQREAVAHLESVLRADPGDGEARVMLAQAQAWMGRPDRARASLAGAGGAAARQLALDLDRSEAPRSAAEVQHSSQSDQLAIRSARAGHALAFDQGRGTAGVRLDRIEYEREDGADSTTVTRPMAHGRYRFSDAVELNAEVGQERIRARAGAAHDATVYASWLTWWPNDLWRFDASTSRGTFDNLQSLRLGITARQHGLSADFTPNERQRHTLRLARADYSDGNVRRDAQFETEYRWRTHPDAWIGMRHTRFDFDRQLDHGYFNPRSFEATQVTLRAAWRPAGPQGRWDVTAAMAAGQEHARPGGSKPARDGSLRVGWRADAHTRLDARVQRFSSLASSGGFARTTVGLNLERTW</sequence>
<comment type="caution">
    <text evidence="3">The sequence shown here is derived from an EMBL/GenBank/DDBJ whole genome shotgun (WGS) entry which is preliminary data.</text>
</comment>
<organism evidence="3 4">
    <name type="scientific">Ramlibacter lithotrophicus</name>
    <dbReference type="NCBI Taxonomy" id="2606681"/>
    <lineage>
        <taxon>Bacteria</taxon>
        <taxon>Pseudomonadati</taxon>
        <taxon>Pseudomonadota</taxon>
        <taxon>Betaproteobacteria</taxon>
        <taxon>Burkholderiales</taxon>
        <taxon>Comamonadaceae</taxon>
        <taxon>Ramlibacter</taxon>
    </lineage>
</organism>
<dbReference type="Gene3D" id="1.25.40.10">
    <property type="entry name" value="Tetratricopeptide repeat domain"/>
    <property type="match status" value="1"/>
</dbReference>
<evidence type="ECO:0000256" key="1">
    <source>
        <dbReference type="SAM" id="SignalP"/>
    </source>
</evidence>
<gene>
    <name evidence="3" type="ORF">RAMLITH_20085</name>
</gene>
<reference evidence="3 4" key="1">
    <citation type="journal article" date="2020" name="Nature">
        <title>Bacterial chemolithoautotrophy via manganese oxidation.</title>
        <authorList>
            <person name="Yu H."/>
            <person name="Leadbetter J.R."/>
        </authorList>
    </citation>
    <scope>NUCLEOTIDE SEQUENCE [LARGE SCALE GENOMIC DNA]</scope>
    <source>
        <strain evidence="3 4">RBP-1</strain>
    </source>
</reference>
<dbReference type="AlphaFoldDB" id="A0A7X6DJ60"/>
<dbReference type="SUPFAM" id="SSF56935">
    <property type="entry name" value="Porins"/>
    <property type="match status" value="1"/>
</dbReference>
<name>A0A7X6DJ60_9BURK</name>
<dbReference type="InterPro" id="IPR019734">
    <property type="entry name" value="TPR_rpt"/>
</dbReference>
<dbReference type="Pfam" id="PF21197">
    <property type="entry name" value="PgaA_barrel"/>
    <property type="match status" value="1"/>
</dbReference>
<evidence type="ECO:0000313" key="4">
    <source>
        <dbReference type="Proteomes" id="UP000521868"/>
    </source>
</evidence>
<dbReference type="Pfam" id="PF14559">
    <property type="entry name" value="TPR_19"/>
    <property type="match status" value="1"/>
</dbReference>
<keyword evidence="4" id="KW-1185">Reference proteome</keyword>
<proteinExistence type="predicted"/>
<feature type="domain" description="PgaA membrane beta barrel" evidence="2">
    <location>
        <begin position="321"/>
        <end position="433"/>
    </location>
</feature>
<dbReference type="InterPro" id="IPR011990">
    <property type="entry name" value="TPR-like_helical_dom_sf"/>
</dbReference>
<dbReference type="SUPFAM" id="SSF48452">
    <property type="entry name" value="TPR-like"/>
    <property type="match status" value="1"/>
</dbReference>
<evidence type="ECO:0000259" key="2">
    <source>
        <dbReference type="Pfam" id="PF21197"/>
    </source>
</evidence>
<dbReference type="InterPro" id="IPR049003">
    <property type="entry name" value="PgaA_barrel"/>
</dbReference>
<evidence type="ECO:0000313" key="3">
    <source>
        <dbReference type="EMBL" id="NKE68128.1"/>
    </source>
</evidence>
<dbReference type="RefSeq" id="WP_168109258.1">
    <property type="nucleotide sequence ID" value="NZ_VTOX01000009.1"/>
</dbReference>
<feature type="signal peptide" evidence="1">
    <location>
        <begin position="1"/>
        <end position="23"/>
    </location>
</feature>
<feature type="chain" id="PRO_5031424525" evidence="1">
    <location>
        <begin position="24"/>
        <end position="512"/>
    </location>
</feature>
<accession>A0A7X6DJ60</accession>
<dbReference type="SMART" id="SM00028">
    <property type="entry name" value="TPR"/>
    <property type="match status" value="3"/>
</dbReference>
<dbReference type="Proteomes" id="UP000521868">
    <property type="component" value="Unassembled WGS sequence"/>
</dbReference>
<keyword evidence="1" id="KW-0732">Signal</keyword>
<dbReference type="EMBL" id="VTOX01000009">
    <property type="protein sequence ID" value="NKE68128.1"/>
    <property type="molecule type" value="Genomic_DNA"/>
</dbReference>
<protein>
    <submittedName>
        <fullName evidence="3">Tetratricopeptide repeat protein</fullName>
    </submittedName>
</protein>